<feature type="transmembrane region" description="Helical" evidence="1">
    <location>
        <begin position="321"/>
        <end position="339"/>
    </location>
</feature>
<dbReference type="Pfam" id="PF20604">
    <property type="entry name" value="DUF6798"/>
    <property type="match status" value="1"/>
</dbReference>
<evidence type="ECO:0000256" key="1">
    <source>
        <dbReference type="SAM" id="Phobius"/>
    </source>
</evidence>
<keyword evidence="1" id="KW-1133">Transmembrane helix</keyword>
<reference evidence="3 4" key="1">
    <citation type="journal article" date="2016" name="Nat. Commun.">
        <title>Thousands of microbial genomes shed light on interconnected biogeochemical processes in an aquifer system.</title>
        <authorList>
            <person name="Anantharaman K."/>
            <person name="Brown C.T."/>
            <person name="Hug L.A."/>
            <person name="Sharon I."/>
            <person name="Castelle C.J."/>
            <person name="Probst A.J."/>
            <person name="Thomas B.C."/>
            <person name="Singh A."/>
            <person name="Wilkins M.J."/>
            <person name="Karaoz U."/>
            <person name="Brodie E.L."/>
            <person name="Williams K.H."/>
            <person name="Hubbard S.S."/>
            <person name="Banfield J.F."/>
        </authorList>
    </citation>
    <scope>NUCLEOTIDE SEQUENCE [LARGE SCALE GENOMIC DNA]</scope>
</reference>
<evidence type="ECO:0000313" key="3">
    <source>
        <dbReference type="EMBL" id="OGG18074.1"/>
    </source>
</evidence>
<feature type="transmembrane region" description="Helical" evidence="1">
    <location>
        <begin position="104"/>
        <end position="126"/>
    </location>
</feature>
<feature type="transmembrane region" description="Helical" evidence="1">
    <location>
        <begin position="280"/>
        <end position="301"/>
    </location>
</feature>
<dbReference type="EMBL" id="MFJM01000023">
    <property type="protein sequence ID" value="OGG18074.1"/>
    <property type="molecule type" value="Genomic_DNA"/>
</dbReference>
<proteinExistence type="predicted"/>
<name>A0A1F6A0F1_9BACT</name>
<organism evidence="3 4">
    <name type="scientific">Candidatus Gottesmanbacteria bacterium RIFCSPHIGHO2_02_FULL_39_14</name>
    <dbReference type="NCBI Taxonomy" id="1798383"/>
    <lineage>
        <taxon>Bacteria</taxon>
        <taxon>Candidatus Gottesmaniibacteriota</taxon>
    </lineage>
</organism>
<protein>
    <recommendedName>
        <fullName evidence="2">DUF6798 domain-containing protein</fullName>
    </recommendedName>
</protein>
<accession>A0A1F6A0F1</accession>
<feature type="transmembrane region" description="Helical" evidence="1">
    <location>
        <begin position="360"/>
        <end position="380"/>
    </location>
</feature>
<feature type="transmembrane region" description="Helical" evidence="1">
    <location>
        <begin position="70"/>
        <end position="92"/>
    </location>
</feature>
<dbReference type="InterPro" id="IPR046477">
    <property type="entry name" value="DUF6798"/>
</dbReference>
<evidence type="ECO:0000259" key="2">
    <source>
        <dbReference type="Pfam" id="PF20604"/>
    </source>
</evidence>
<feature type="transmembrane region" description="Helical" evidence="1">
    <location>
        <begin position="386"/>
        <end position="402"/>
    </location>
</feature>
<sequence length="539" mass="62786">MPSILYYISFLFPILYKYSYVITNQYTQIPIILSYMNREYLLNDWYVNLGRDFGPRTIFAVYSAFWGKLIGLPITYFVHYLLTGGIFILATYRMALLLFKNRKAAILTAITILFGATYSIGGNLLITSDFTVTQLSLSISLLAIVLILEERYFLSSILFAVSSYFHPQIGPESALLAYFSTALTFILTDRKILNKKMAVLIKKAILPYLIFVMPLLIFYLKSSQAEISTSLKINIIAFVRTPHHFLPAYFPLSHYLAFFIVLICGFIILRKLRENKNSELYLFISFFTLFTFFITVISLTALYSKTFYPLVILQPFRLTVYIYWFMALTVIGAIFLAILKNKIQPVFSFVPLFLSDYSRLIQFNKVNTAAIILGLIIVFYFKKIPFKALTVLILIFFSLFHFHEKFNYGSYYQHPVPEVELAQWAKNNTTKNDIFLIPPEFEKFRLISERPVVADWKSFPFQEKGYYEWYLRMCDLGNQSVCDSKNLSQDKVTSGFRTHTLQSLVDLGRKYQAKYAVSEVDYPELKKLYSNFYQVYMLP</sequence>
<comment type="caution">
    <text evidence="3">The sequence shown here is derived from an EMBL/GenBank/DDBJ whole genome shotgun (WGS) entry which is preliminary data.</text>
</comment>
<keyword evidence="1" id="KW-0812">Transmembrane</keyword>
<feature type="domain" description="DUF6798" evidence="2">
    <location>
        <begin position="419"/>
        <end position="476"/>
    </location>
</feature>
<gene>
    <name evidence="3" type="ORF">A3D78_01085</name>
</gene>
<dbReference type="AlphaFoldDB" id="A0A1F6A0F1"/>
<dbReference type="STRING" id="1798383.A3D78_01085"/>
<dbReference type="Proteomes" id="UP000176253">
    <property type="component" value="Unassembled WGS sequence"/>
</dbReference>
<evidence type="ECO:0000313" key="4">
    <source>
        <dbReference type="Proteomes" id="UP000176253"/>
    </source>
</evidence>
<keyword evidence="1" id="KW-0472">Membrane</keyword>
<feature type="transmembrane region" description="Helical" evidence="1">
    <location>
        <begin position="205"/>
        <end position="222"/>
    </location>
</feature>
<feature type="transmembrane region" description="Helical" evidence="1">
    <location>
        <begin position="248"/>
        <end position="268"/>
    </location>
</feature>
<feature type="transmembrane region" description="Helical" evidence="1">
    <location>
        <begin position="132"/>
        <end position="148"/>
    </location>
</feature>